<accession>A0A165B8F0</accession>
<sequence>MLRKSELTGFTLPHSNRKLVVSLFVDDTCVYLSKEDDPATLQTILDTWCLASGAKFNIHKTEVIPIGTATFRASVIRDRRMDASTAPFPPGTKIALQGEATRLLGAHIGNGIDQQGTWVTIKESIRKTLKRWNERPLPLTTKCLIVQFVVGGKTQYLAMVQGMPKEVEAELSELILDFVWSG</sequence>
<reference evidence="1 2" key="1">
    <citation type="journal article" date="2016" name="Mol. Biol. Evol.">
        <title>Comparative Genomics of Early-Diverging Mushroom-Forming Fungi Provides Insights into the Origins of Lignocellulose Decay Capabilities.</title>
        <authorList>
            <person name="Nagy L.G."/>
            <person name="Riley R."/>
            <person name="Tritt A."/>
            <person name="Adam C."/>
            <person name="Daum C."/>
            <person name="Floudas D."/>
            <person name="Sun H."/>
            <person name="Yadav J.S."/>
            <person name="Pangilinan J."/>
            <person name="Larsson K.H."/>
            <person name="Matsuura K."/>
            <person name="Barry K."/>
            <person name="Labutti K."/>
            <person name="Kuo R."/>
            <person name="Ohm R.A."/>
            <person name="Bhattacharya S.S."/>
            <person name="Shirouzu T."/>
            <person name="Yoshinaga Y."/>
            <person name="Martin F.M."/>
            <person name="Grigoriev I.V."/>
            <person name="Hibbett D.S."/>
        </authorList>
    </citation>
    <scope>NUCLEOTIDE SEQUENCE [LARGE SCALE GENOMIC DNA]</scope>
    <source>
        <strain evidence="1 2">HHB12029</strain>
    </source>
</reference>
<evidence type="ECO:0008006" key="3">
    <source>
        <dbReference type="Google" id="ProtNLM"/>
    </source>
</evidence>
<gene>
    <name evidence="1" type="ORF">EXIGLDRAFT_560163</name>
</gene>
<evidence type="ECO:0000313" key="2">
    <source>
        <dbReference type="Proteomes" id="UP000077266"/>
    </source>
</evidence>
<dbReference type="InParanoid" id="A0A165B8F0"/>
<proteinExistence type="predicted"/>
<dbReference type="EMBL" id="KV426527">
    <property type="protein sequence ID" value="KZV80057.1"/>
    <property type="molecule type" value="Genomic_DNA"/>
</dbReference>
<name>A0A165B8F0_EXIGL</name>
<dbReference type="OrthoDB" id="2205812at2759"/>
<protein>
    <recommendedName>
        <fullName evidence="3">Reverse transcriptase domain-containing protein</fullName>
    </recommendedName>
</protein>
<dbReference type="AlphaFoldDB" id="A0A165B8F0"/>
<dbReference type="Proteomes" id="UP000077266">
    <property type="component" value="Unassembled WGS sequence"/>
</dbReference>
<organism evidence="1 2">
    <name type="scientific">Exidia glandulosa HHB12029</name>
    <dbReference type="NCBI Taxonomy" id="1314781"/>
    <lineage>
        <taxon>Eukaryota</taxon>
        <taxon>Fungi</taxon>
        <taxon>Dikarya</taxon>
        <taxon>Basidiomycota</taxon>
        <taxon>Agaricomycotina</taxon>
        <taxon>Agaricomycetes</taxon>
        <taxon>Auriculariales</taxon>
        <taxon>Exidiaceae</taxon>
        <taxon>Exidia</taxon>
    </lineage>
</organism>
<evidence type="ECO:0000313" key="1">
    <source>
        <dbReference type="EMBL" id="KZV80057.1"/>
    </source>
</evidence>
<feature type="non-terminal residue" evidence="1">
    <location>
        <position position="182"/>
    </location>
</feature>
<keyword evidence="2" id="KW-1185">Reference proteome</keyword>